<proteinExistence type="predicted"/>
<dbReference type="SUPFAM" id="SSF50494">
    <property type="entry name" value="Trypsin-like serine proteases"/>
    <property type="match status" value="1"/>
</dbReference>
<dbReference type="Proteomes" id="UP000694872">
    <property type="component" value="Unplaced"/>
</dbReference>
<reference evidence="3" key="1">
    <citation type="submission" date="2025-08" db="UniProtKB">
        <authorList>
            <consortium name="RefSeq"/>
        </authorList>
    </citation>
    <scope>IDENTIFICATION</scope>
</reference>
<accession>A0AAJ6ZBR2</accession>
<name>A0AAJ6ZBR2_PAPXU</name>
<organism evidence="3">
    <name type="scientific">Papilio xuthus</name>
    <name type="common">Asian swallowtail butterfly</name>
    <dbReference type="NCBI Taxonomy" id="66420"/>
    <lineage>
        <taxon>Eukaryota</taxon>
        <taxon>Metazoa</taxon>
        <taxon>Ecdysozoa</taxon>
        <taxon>Arthropoda</taxon>
        <taxon>Hexapoda</taxon>
        <taxon>Insecta</taxon>
        <taxon>Pterygota</taxon>
        <taxon>Neoptera</taxon>
        <taxon>Endopterygota</taxon>
        <taxon>Lepidoptera</taxon>
        <taxon>Glossata</taxon>
        <taxon>Ditrysia</taxon>
        <taxon>Papilionoidea</taxon>
        <taxon>Papilionidae</taxon>
        <taxon>Papilioninae</taxon>
        <taxon>Papilio</taxon>
    </lineage>
</organism>
<sequence>MLLLILISSLASNALGSAELRGLYGLRGGNRVTLCMSPGTAGRGHDVCRGALWRRHWVLVRGSCVARRPLYPVVLVRDSADNVDCEEVQQDMLYYNYRKVLARFMHPNFPETDFALICVLEPFDALQVTSNASMELLTKLEPWLWETYNGFSPETHLAHYWPSEQNMVFASPVRMFMATVVLPLTIFIAFFLLITFYTGTDKNSLPYRSLEDKDDSSFA</sequence>
<dbReference type="KEGG" id="pxu:106118959"/>
<keyword evidence="1" id="KW-1133">Transmembrane helix</keyword>
<dbReference type="AlphaFoldDB" id="A0AAJ6ZBR2"/>
<keyword evidence="1" id="KW-0472">Membrane</keyword>
<protein>
    <submittedName>
        <fullName evidence="3">Uncharacterized protein LOC106118959</fullName>
    </submittedName>
</protein>
<dbReference type="InterPro" id="IPR009003">
    <property type="entry name" value="Peptidase_S1_PA"/>
</dbReference>
<dbReference type="GeneID" id="106118959"/>
<keyword evidence="2" id="KW-0732">Signal</keyword>
<feature type="signal peptide" evidence="2">
    <location>
        <begin position="1"/>
        <end position="16"/>
    </location>
</feature>
<dbReference type="RefSeq" id="XP_013169200.1">
    <property type="nucleotide sequence ID" value="XM_013313746.1"/>
</dbReference>
<evidence type="ECO:0000313" key="3">
    <source>
        <dbReference type="RefSeq" id="XP_013169200.1"/>
    </source>
</evidence>
<gene>
    <name evidence="3" type="primary">LOC106118959</name>
</gene>
<feature type="transmembrane region" description="Helical" evidence="1">
    <location>
        <begin position="175"/>
        <end position="198"/>
    </location>
</feature>
<evidence type="ECO:0000256" key="1">
    <source>
        <dbReference type="SAM" id="Phobius"/>
    </source>
</evidence>
<feature type="chain" id="PRO_5042498038" evidence="2">
    <location>
        <begin position="17"/>
        <end position="219"/>
    </location>
</feature>
<evidence type="ECO:0000256" key="2">
    <source>
        <dbReference type="SAM" id="SignalP"/>
    </source>
</evidence>
<keyword evidence="1" id="KW-0812">Transmembrane</keyword>